<organism evidence="6 7">
    <name type="scientific">bacterium (Candidatus Blackallbacteria) CG17_big_fil_post_rev_8_21_14_2_50_48_46</name>
    <dbReference type="NCBI Taxonomy" id="2014261"/>
    <lineage>
        <taxon>Bacteria</taxon>
        <taxon>Candidatus Blackallbacteria</taxon>
    </lineage>
</organism>
<protein>
    <recommendedName>
        <fullName evidence="5">IPT/TIG domain-containing protein</fullName>
    </recommendedName>
</protein>
<feature type="domain" description="IPT/TIG" evidence="5">
    <location>
        <begin position="510"/>
        <end position="579"/>
    </location>
</feature>
<dbReference type="PANTHER" id="PTHR24412">
    <property type="entry name" value="KELCH PROTEIN"/>
    <property type="match status" value="1"/>
</dbReference>
<keyword evidence="4" id="KW-0732">Signal</keyword>
<dbReference type="PANTHER" id="PTHR24412:SF489">
    <property type="entry name" value="RING FINGER DOMAIN AND KELCH REPEAT-CONTAINING PROTEIN DDB_G0271372"/>
    <property type="match status" value="1"/>
</dbReference>
<evidence type="ECO:0000256" key="3">
    <source>
        <dbReference type="SAM" id="MobiDB-lite"/>
    </source>
</evidence>
<keyword evidence="2" id="KW-0677">Repeat</keyword>
<evidence type="ECO:0000256" key="1">
    <source>
        <dbReference type="ARBA" id="ARBA00022441"/>
    </source>
</evidence>
<dbReference type="Gene3D" id="2.60.40.1080">
    <property type="match status" value="1"/>
</dbReference>
<evidence type="ECO:0000256" key="4">
    <source>
        <dbReference type="SAM" id="SignalP"/>
    </source>
</evidence>
<dbReference type="InterPro" id="IPR006652">
    <property type="entry name" value="Kelch_1"/>
</dbReference>
<keyword evidence="1" id="KW-0880">Kelch repeat</keyword>
<dbReference type="CDD" id="cd00603">
    <property type="entry name" value="IPT_PCSR"/>
    <property type="match status" value="1"/>
</dbReference>
<dbReference type="AlphaFoldDB" id="A0A2M7G7S0"/>
<dbReference type="Gene3D" id="2.120.10.80">
    <property type="entry name" value="Kelch-type beta propeller"/>
    <property type="match status" value="2"/>
</dbReference>
<proteinExistence type="predicted"/>
<dbReference type="Pfam" id="PF01833">
    <property type="entry name" value="TIG"/>
    <property type="match status" value="2"/>
</dbReference>
<reference evidence="6 7" key="1">
    <citation type="submission" date="2017-09" db="EMBL/GenBank/DDBJ databases">
        <title>Depth-based differentiation of microbial function through sediment-hosted aquifers and enrichment of novel symbionts in the deep terrestrial subsurface.</title>
        <authorList>
            <person name="Probst A.J."/>
            <person name="Ladd B."/>
            <person name="Jarett J.K."/>
            <person name="Geller-Mcgrath D.E."/>
            <person name="Sieber C.M."/>
            <person name="Emerson J.B."/>
            <person name="Anantharaman K."/>
            <person name="Thomas B.C."/>
            <person name="Malmstrom R."/>
            <person name="Stieglmeier M."/>
            <person name="Klingl A."/>
            <person name="Woyke T."/>
            <person name="Ryan C.M."/>
            <person name="Banfield J.F."/>
        </authorList>
    </citation>
    <scope>NUCLEOTIDE SEQUENCE [LARGE SCALE GENOMIC DNA]</scope>
    <source>
        <strain evidence="6">CG17_big_fil_post_rev_8_21_14_2_50_48_46</strain>
    </source>
</reference>
<evidence type="ECO:0000259" key="5">
    <source>
        <dbReference type="Pfam" id="PF01833"/>
    </source>
</evidence>
<dbReference type="SUPFAM" id="SSF50965">
    <property type="entry name" value="Galactose oxidase, central domain"/>
    <property type="match status" value="1"/>
</dbReference>
<dbReference type="PROSITE" id="PS51257">
    <property type="entry name" value="PROKAR_LIPOPROTEIN"/>
    <property type="match status" value="1"/>
</dbReference>
<feature type="chain" id="PRO_5014597991" description="IPT/TIG domain-containing protein" evidence="4">
    <location>
        <begin position="19"/>
        <end position="952"/>
    </location>
</feature>
<dbReference type="EMBL" id="PFFQ01000014">
    <property type="protein sequence ID" value="PIW18118.1"/>
    <property type="molecule type" value="Genomic_DNA"/>
</dbReference>
<evidence type="ECO:0000313" key="7">
    <source>
        <dbReference type="Proteomes" id="UP000231019"/>
    </source>
</evidence>
<dbReference type="CDD" id="cd00102">
    <property type="entry name" value="IPT"/>
    <property type="match status" value="1"/>
</dbReference>
<accession>A0A2M7G7S0</accession>
<feature type="signal peptide" evidence="4">
    <location>
        <begin position="1"/>
        <end position="18"/>
    </location>
</feature>
<dbReference type="Pfam" id="PF24681">
    <property type="entry name" value="Kelch_KLHDC2_KLHL20_DRC7"/>
    <property type="match status" value="1"/>
</dbReference>
<feature type="region of interest" description="Disordered" evidence="3">
    <location>
        <begin position="215"/>
        <end position="237"/>
    </location>
</feature>
<dbReference type="InterPro" id="IPR013783">
    <property type="entry name" value="Ig-like_fold"/>
</dbReference>
<dbReference type="SUPFAM" id="SSF81296">
    <property type="entry name" value="E set domains"/>
    <property type="match status" value="2"/>
</dbReference>
<dbReference type="InterPro" id="IPR002909">
    <property type="entry name" value="IPT_dom"/>
</dbReference>
<dbReference type="InterPro" id="IPR015915">
    <property type="entry name" value="Kelch-typ_b-propeller"/>
</dbReference>
<feature type="region of interest" description="Disordered" evidence="3">
    <location>
        <begin position="21"/>
        <end position="41"/>
    </location>
</feature>
<name>A0A2M7G7S0_9BACT</name>
<evidence type="ECO:0000256" key="2">
    <source>
        <dbReference type="ARBA" id="ARBA00022737"/>
    </source>
</evidence>
<feature type="compositionally biased region" description="Low complexity" evidence="3">
    <location>
        <begin position="219"/>
        <end position="237"/>
    </location>
</feature>
<feature type="domain" description="IPT/TIG" evidence="5">
    <location>
        <begin position="591"/>
        <end position="670"/>
    </location>
</feature>
<evidence type="ECO:0000313" key="6">
    <source>
        <dbReference type="EMBL" id="PIW18118.1"/>
    </source>
</evidence>
<dbReference type="Gene3D" id="2.60.40.10">
    <property type="entry name" value="Immunoglobulins"/>
    <property type="match status" value="1"/>
</dbReference>
<dbReference type="Proteomes" id="UP000231019">
    <property type="component" value="Unassembled WGS sequence"/>
</dbReference>
<gene>
    <name evidence="6" type="ORF">COW36_06200</name>
</gene>
<dbReference type="InterPro" id="IPR014756">
    <property type="entry name" value="Ig_E-set"/>
</dbReference>
<dbReference type="SMART" id="SM00612">
    <property type="entry name" value="Kelch"/>
    <property type="match status" value="5"/>
</dbReference>
<dbReference type="InterPro" id="IPR011043">
    <property type="entry name" value="Gal_Oxase/kelch_b-propeller"/>
</dbReference>
<comment type="caution">
    <text evidence="6">The sequence shown here is derived from an EMBL/GenBank/DDBJ whole genome shotgun (WGS) entry which is preliminary data.</text>
</comment>
<dbReference type="Pfam" id="PF01344">
    <property type="entry name" value="Kelch_1"/>
    <property type="match status" value="2"/>
</dbReference>
<sequence length="952" mass="101020">MKKSLLALSVSLVFLAGCQNTPVSPTPSPSPTTVPTPSPSAPPVFAGETTLKGSIALDALAVIVEVSTTDGAFRKAVESTNKNYRMGSVPVGKQVRVQAQYKNNPRVILSGRMDITPEQREKETTLNLTLESTATDLIYAKAAELNMSTLLALPVAQFEANEKLTSQRQAVLQVLQNIMKTPIDAQMQALQSHPDLVAKLKEAVPAIESILSGKPVTLPSTEPTAAPSGTPTTAPSAPSVFTPTKLLLKPGKSVTIAKDTSLKLWVVGMDDFGRTQNITPLWVPGANSANADLTAAGVFTPRAAGTYSYTATSGNLSETLSITVTDSELDSLSLIPDTNITLDSNVPFELKAEGKDKAGNTVTVTPSWELSNNFVGTVDENGVFKGTQAGRVDLTARARSFSATIAITVQSNSSFFLEMNPNSPVILTGKDQAIQILAQDLATNVSAFAFQFSVLDSSIGQFLSQDSSISGINPTATFRAMKPGTTEIRVRDILSNVTATFPITVADNVPFISSMSPATPVVPGQTITLSGEGFSPNPSENQVFFNRIQGSVLSSTPSQIVVTVPIGAFSGHVSITSSGRKGNGIPYVISPTLQNIIPQEGIEGALVTLTGQYFSTDNPAHNAVFFGSQKASIPLNVTGSSMQVIVPSNLGSEVDVSVRVKGQLSNFQKFTVSGANLPNWDERLAAPTSRSGAQANAISGKVYVIGGAQSDRSDKLEAYDVTTNTWSTLLPMPSSRADVATTVLDDRIFVIGGSGESNRLDRYDPATNTWLNLQGMTTGRSGATAVTYRGKIYVIGGNGSNGRVVEEYNPDTNKWTTKRNSPSRRFNAGSAVYNGKVYVFGGGEIAEDRVNAYDVDKDEWITALAPIPKPVTKAQVVLINSKAYLIGGEDQNGVEQDSVYEYDFVADKWRTLKRLPSARGGAAVAAYGSRIYVIGGFDSNNNTVTTTFRGTL</sequence>
<feature type="compositionally biased region" description="Pro residues" evidence="3">
    <location>
        <begin position="24"/>
        <end position="41"/>
    </location>
</feature>